<dbReference type="InterPro" id="IPR050445">
    <property type="entry name" value="Bact_polysacc_biosynth/exp"/>
</dbReference>
<dbReference type="GO" id="GO:0005524">
    <property type="term" value="F:ATP binding"/>
    <property type="evidence" value="ECO:0007669"/>
    <property type="project" value="UniProtKB-KW"/>
</dbReference>
<evidence type="ECO:0000256" key="2">
    <source>
        <dbReference type="ARBA" id="ARBA00022840"/>
    </source>
</evidence>
<evidence type="ECO:0000313" key="3">
    <source>
        <dbReference type="EMBL" id="PVE45489.1"/>
    </source>
</evidence>
<organism evidence="3 4">
    <name type="scientific">Pararhodobacter aggregans</name>
    <dbReference type="NCBI Taxonomy" id="404875"/>
    <lineage>
        <taxon>Bacteria</taxon>
        <taxon>Pseudomonadati</taxon>
        <taxon>Pseudomonadota</taxon>
        <taxon>Alphaproteobacteria</taxon>
        <taxon>Rhodobacterales</taxon>
        <taxon>Paracoccaceae</taxon>
        <taxon>Pararhodobacter</taxon>
    </lineage>
</organism>
<keyword evidence="2" id="KW-0067">ATP-binding</keyword>
<accession>A0A2T7ULG5</accession>
<keyword evidence="4" id="KW-1185">Reference proteome</keyword>
<dbReference type="PANTHER" id="PTHR32309:SF31">
    <property type="entry name" value="CAPSULAR EXOPOLYSACCHARIDE FAMILY"/>
    <property type="match status" value="1"/>
</dbReference>
<keyword evidence="1" id="KW-0547">Nucleotide-binding</keyword>
<dbReference type="SUPFAM" id="SSF52540">
    <property type="entry name" value="P-loop containing nucleoside triphosphate hydrolases"/>
    <property type="match status" value="1"/>
</dbReference>
<evidence type="ECO:0000256" key="1">
    <source>
        <dbReference type="ARBA" id="ARBA00022741"/>
    </source>
</evidence>
<dbReference type="Pfam" id="PF10609">
    <property type="entry name" value="ParA"/>
    <property type="match status" value="1"/>
</dbReference>
<comment type="caution">
    <text evidence="3">The sequence shown here is derived from an EMBL/GenBank/DDBJ whole genome shotgun (WGS) entry which is preliminary data.</text>
</comment>
<dbReference type="InterPro" id="IPR027417">
    <property type="entry name" value="P-loop_NTPase"/>
</dbReference>
<gene>
    <name evidence="3" type="ORF">DDE23_20930</name>
</gene>
<name>A0A2T7ULG5_9RHOB</name>
<dbReference type="Proteomes" id="UP000244810">
    <property type="component" value="Unassembled WGS sequence"/>
</dbReference>
<dbReference type="InterPro" id="IPR033756">
    <property type="entry name" value="YlxH/NBP35"/>
</dbReference>
<dbReference type="PANTHER" id="PTHR32309">
    <property type="entry name" value="TYROSINE-PROTEIN KINASE"/>
    <property type="match status" value="1"/>
</dbReference>
<evidence type="ECO:0008006" key="5">
    <source>
        <dbReference type="Google" id="ProtNLM"/>
    </source>
</evidence>
<dbReference type="AlphaFoldDB" id="A0A2T7ULG5"/>
<proteinExistence type="predicted"/>
<dbReference type="Gene3D" id="3.40.50.300">
    <property type="entry name" value="P-loop containing nucleotide triphosphate hydrolases"/>
    <property type="match status" value="1"/>
</dbReference>
<protein>
    <recommendedName>
        <fullName evidence="5">Exopolysaccharide biosynthesis protein</fullName>
    </recommendedName>
</protein>
<sequence length="313" mass="33645">MAGRGRSAGRREGSVMVNTRILEQRLGWRSAEEGEAPSPPSRRIAHQAILQGRVDAAAQDPGRRNVPLRAHRRIEVEETWDEIPVILDDVNRLKVTGRAPSIARDTAAGAAMDQLRSQLLRVTAEKGWRRIGVTSATRGAGRSFIAAGLAASIARLETLRVLLVDSDLDDPGLAALLGLDAPGPLEMVLDGMTPPEAHLRRVGACLALALNDARMAQASERMMAPEAVQALRGLIDCIGPDVVIHDLPPVLKDPLLPALLPQLDAVILVADGLRTTAQDVLECERVLEGQVPLLGIVLNKSEDRDARAARRKG</sequence>
<dbReference type="EMBL" id="QDDR01000014">
    <property type="protein sequence ID" value="PVE45489.1"/>
    <property type="molecule type" value="Genomic_DNA"/>
</dbReference>
<evidence type="ECO:0000313" key="4">
    <source>
        <dbReference type="Proteomes" id="UP000244810"/>
    </source>
</evidence>
<reference evidence="3 4" key="1">
    <citation type="journal article" date="2011" name="Syst. Appl. Microbiol.">
        <title>Defluviimonas denitrificans gen. nov., sp. nov., and Pararhodobacter aggregans gen. nov., sp. nov., non-phototrophic Rhodobacteraceae from the biofilter of a marine aquaculture.</title>
        <authorList>
            <person name="Foesel B.U."/>
            <person name="Drake H.L."/>
            <person name="Schramm A."/>
        </authorList>
    </citation>
    <scope>NUCLEOTIDE SEQUENCE [LARGE SCALE GENOMIC DNA]</scope>
    <source>
        <strain evidence="3 4">D1-19</strain>
    </source>
</reference>